<protein>
    <submittedName>
        <fullName evidence="2">Uncharacterized protein</fullName>
    </submittedName>
</protein>
<evidence type="ECO:0000313" key="3">
    <source>
        <dbReference type="Proteomes" id="UP001142055"/>
    </source>
</evidence>
<keyword evidence="3" id="KW-1185">Reference proteome</keyword>
<proteinExistence type="predicted"/>
<gene>
    <name evidence="2" type="ORF">RDWZM_002592</name>
</gene>
<feature type="compositionally biased region" description="Basic residues" evidence="1">
    <location>
        <begin position="322"/>
        <end position="331"/>
    </location>
</feature>
<feature type="region of interest" description="Disordered" evidence="1">
    <location>
        <begin position="194"/>
        <end position="215"/>
    </location>
</feature>
<evidence type="ECO:0000256" key="1">
    <source>
        <dbReference type="SAM" id="MobiDB-lite"/>
    </source>
</evidence>
<accession>A0A9Q0ME87</accession>
<feature type="compositionally biased region" description="Low complexity" evidence="1">
    <location>
        <begin position="194"/>
        <end position="207"/>
    </location>
</feature>
<dbReference type="PROSITE" id="PS51257">
    <property type="entry name" value="PROKAR_LIPOPROTEIN"/>
    <property type="match status" value="1"/>
</dbReference>
<name>A0A9Q0ME87_BLOTA</name>
<dbReference type="Proteomes" id="UP001142055">
    <property type="component" value="Chromosome 1"/>
</dbReference>
<feature type="compositionally biased region" description="Basic and acidic residues" evidence="1">
    <location>
        <begin position="155"/>
        <end position="168"/>
    </location>
</feature>
<feature type="compositionally biased region" description="Low complexity" evidence="1">
    <location>
        <begin position="336"/>
        <end position="346"/>
    </location>
</feature>
<feature type="region of interest" description="Disordered" evidence="1">
    <location>
        <begin position="155"/>
        <end position="174"/>
    </location>
</feature>
<dbReference type="AlphaFoldDB" id="A0A9Q0ME87"/>
<dbReference type="OrthoDB" id="6508555at2759"/>
<organism evidence="2 3">
    <name type="scientific">Blomia tropicalis</name>
    <name type="common">Mite</name>
    <dbReference type="NCBI Taxonomy" id="40697"/>
    <lineage>
        <taxon>Eukaryota</taxon>
        <taxon>Metazoa</taxon>
        <taxon>Ecdysozoa</taxon>
        <taxon>Arthropoda</taxon>
        <taxon>Chelicerata</taxon>
        <taxon>Arachnida</taxon>
        <taxon>Acari</taxon>
        <taxon>Acariformes</taxon>
        <taxon>Sarcoptiformes</taxon>
        <taxon>Astigmata</taxon>
        <taxon>Glycyphagoidea</taxon>
        <taxon>Echimyopodidae</taxon>
        <taxon>Blomia</taxon>
    </lineage>
</organism>
<dbReference type="OMA" id="FPRFEPN"/>
<reference evidence="2" key="1">
    <citation type="submission" date="2022-12" db="EMBL/GenBank/DDBJ databases">
        <title>Genome assemblies of Blomia tropicalis.</title>
        <authorList>
            <person name="Cui Y."/>
        </authorList>
    </citation>
    <scope>NUCLEOTIDE SEQUENCE</scope>
    <source>
        <tissue evidence="2">Adult mites</tissue>
    </source>
</reference>
<sequence length="408" mass="46945">MNRSKWEMSIKQLRTYQVFIVAIVIILFGCHALDAAIISNSAINGFTRITSSSSSLRGRNLNYDSIDYKIDETNRIECSNDTMKRDFGTSCLKTTIRKNPGRIVPSTRHFSVKPMMYSNGGLRRKSGVKSPATKARDLFTSRGYSSVHPIVKSSKRVESTELDPRIESTTESSSYGVDDEWRQTDLVEPIIPIGSIGSNSPPSNNNGQKIPFRPNRPPQFVEELEMLASLKRSLGILCAQALNLKQRTILLYREARRRKLHFFDALLVKTHRFISEKLDETRNAIADIDQAIQQIRHHNEVMAFNQLRRTFYYRSGGGRSFQMRRRPSSMRRRSDQSTTTTSTTSTIDQRELDQLIIDALNHAKRMMTIVRELNEALDEFEEQFNLPRFEPNNIDDNSLDMQIEHNFR</sequence>
<feature type="region of interest" description="Disordered" evidence="1">
    <location>
        <begin position="318"/>
        <end position="347"/>
    </location>
</feature>
<dbReference type="EMBL" id="JAPWDV010000001">
    <property type="protein sequence ID" value="KAJ6224047.1"/>
    <property type="molecule type" value="Genomic_DNA"/>
</dbReference>
<comment type="caution">
    <text evidence="2">The sequence shown here is derived from an EMBL/GenBank/DDBJ whole genome shotgun (WGS) entry which is preliminary data.</text>
</comment>
<evidence type="ECO:0000313" key="2">
    <source>
        <dbReference type="EMBL" id="KAJ6224047.1"/>
    </source>
</evidence>